<evidence type="ECO:0000313" key="2">
    <source>
        <dbReference type="Proteomes" id="UP001140949"/>
    </source>
</evidence>
<dbReference type="EMBL" id="JANAVB010043418">
    <property type="protein sequence ID" value="KAJ6792875.1"/>
    <property type="molecule type" value="Genomic_DNA"/>
</dbReference>
<proteinExistence type="predicted"/>
<evidence type="ECO:0000313" key="1">
    <source>
        <dbReference type="EMBL" id="KAJ6792875.1"/>
    </source>
</evidence>
<keyword evidence="2" id="KW-1185">Reference proteome</keyword>
<dbReference type="Proteomes" id="UP001140949">
    <property type="component" value="Unassembled WGS sequence"/>
</dbReference>
<reference evidence="1" key="1">
    <citation type="journal article" date="2023" name="GigaByte">
        <title>Genome assembly of the bearded iris, Iris pallida Lam.</title>
        <authorList>
            <person name="Bruccoleri R.E."/>
            <person name="Oakeley E.J."/>
            <person name="Faust A.M.E."/>
            <person name="Altorfer M."/>
            <person name="Dessus-Babus S."/>
            <person name="Burckhardt D."/>
            <person name="Oertli M."/>
            <person name="Naumann U."/>
            <person name="Petersen F."/>
            <person name="Wong J."/>
        </authorList>
    </citation>
    <scope>NUCLEOTIDE SEQUENCE</scope>
    <source>
        <strain evidence="1">GSM-AAB239-AS_SAM_17_03QT</strain>
    </source>
</reference>
<dbReference type="AlphaFoldDB" id="A0AAX6DMC2"/>
<comment type="caution">
    <text evidence="1">The sequence shown here is derived from an EMBL/GenBank/DDBJ whole genome shotgun (WGS) entry which is preliminary data.</text>
</comment>
<reference evidence="1" key="2">
    <citation type="submission" date="2023-04" db="EMBL/GenBank/DDBJ databases">
        <authorList>
            <person name="Bruccoleri R.E."/>
            <person name="Oakeley E.J."/>
            <person name="Faust A.-M."/>
            <person name="Dessus-Babus S."/>
            <person name="Altorfer M."/>
            <person name="Burckhardt D."/>
            <person name="Oertli M."/>
            <person name="Naumann U."/>
            <person name="Petersen F."/>
            <person name="Wong J."/>
        </authorList>
    </citation>
    <scope>NUCLEOTIDE SEQUENCE</scope>
    <source>
        <strain evidence="1">GSM-AAB239-AS_SAM_17_03QT</strain>
        <tissue evidence="1">Leaf</tissue>
    </source>
</reference>
<gene>
    <name evidence="1" type="ORF">M6B38_237810</name>
</gene>
<organism evidence="1 2">
    <name type="scientific">Iris pallida</name>
    <name type="common">Sweet iris</name>
    <dbReference type="NCBI Taxonomy" id="29817"/>
    <lineage>
        <taxon>Eukaryota</taxon>
        <taxon>Viridiplantae</taxon>
        <taxon>Streptophyta</taxon>
        <taxon>Embryophyta</taxon>
        <taxon>Tracheophyta</taxon>
        <taxon>Spermatophyta</taxon>
        <taxon>Magnoliopsida</taxon>
        <taxon>Liliopsida</taxon>
        <taxon>Asparagales</taxon>
        <taxon>Iridaceae</taxon>
        <taxon>Iridoideae</taxon>
        <taxon>Irideae</taxon>
        <taxon>Iris</taxon>
    </lineage>
</organism>
<sequence>MLRRVIHFRYTLVSKYMIQSELWFRISLCDYNHHESAPLLYFDLFSMLHEYGHIYEQETHAGYKHF</sequence>
<accession>A0AAX6DMC2</accession>
<protein>
    <submittedName>
        <fullName evidence="1">Phosphatidylinositol 3-kinase, root isoform</fullName>
    </submittedName>
</protein>
<name>A0AAX6DMC2_IRIPA</name>